<keyword evidence="2" id="KW-1185">Reference proteome</keyword>
<proteinExistence type="predicted"/>
<protein>
    <recommendedName>
        <fullName evidence="3">EthD domain-containing protein</fullName>
    </recommendedName>
</protein>
<evidence type="ECO:0000313" key="1">
    <source>
        <dbReference type="EMBL" id="KAH6656919.1"/>
    </source>
</evidence>
<dbReference type="PANTHER" id="PTHR40260:SF2">
    <property type="entry name" value="BLR8190 PROTEIN"/>
    <property type="match status" value="1"/>
</dbReference>
<name>A0A9P8URJ3_9PEZI</name>
<evidence type="ECO:0000313" key="2">
    <source>
        <dbReference type="Proteomes" id="UP000758603"/>
    </source>
</evidence>
<comment type="caution">
    <text evidence="1">The sequence shown here is derived from an EMBL/GenBank/DDBJ whole genome shotgun (WGS) entry which is preliminary data.</text>
</comment>
<dbReference type="Gene3D" id="3.30.70.100">
    <property type="match status" value="1"/>
</dbReference>
<dbReference type="Proteomes" id="UP000758603">
    <property type="component" value="Unassembled WGS sequence"/>
</dbReference>
<dbReference type="OrthoDB" id="4892971at2759"/>
<dbReference type="InterPro" id="IPR011008">
    <property type="entry name" value="Dimeric_a/b-barrel"/>
</dbReference>
<dbReference type="AlphaFoldDB" id="A0A9P8URJ3"/>
<accession>A0A9P8URJ3</accession>
<gene>
    <name evidence="1" type="ORF">BKA67DRAFT_655221</name>
</gene>
<dbReference type="SUPFAM" id="SSF54909">
    <property type="entry name" value="Dimeric alpha+beta barrel"/>
    <property type="match status" value="1"/>
</dbReference>
<dbReference type="PANTHER" id="PTHR40260">
    <property type="entry name" value="BLR8190 PROTEIN"/>
    <property type="match status" value="1"/>
</dbReference>
<organism evidence="1 2">
    <name type="scientific">Truncatella angustata</name>
    <dbReference type="NCBI Taxonomy" id="152316"/>
    <lineage>
        <taxon>Eukaryota</taxon>
        <taxon>Fungi</taxon>
        <taxon>Dikarya</taxon>
        <taxon>Ascomycota</taxon>
        <taxon>Pezizomycotina</taxon>
        <taxon>Sordariomycetes</taxon>
        <taxon>Xylariomycetidae</taxon>
        <taxon>Amphisphaeriales</taxon>
        <taxon>Sporocadaceae</taxon>
        <taxon>Truncatella</taxon>
    </lineage>
</organism>
<reference evidence="1" key="1">
    <citation type="journal article" date="2021" name="Nat. Commun.">
        <title>Genetic determinants of endophytism in the Arabidopsis root mycobiome.</title>
        <authorList>
            <person name="Mesny F."/>
            <person name="Miyauchi S."/>
            <person name="Thiergart T."/>
            <person name="Pickel B."/>
            <person name="Atanasova L."/>
            <person name="Karlsson M."/>
            <person name="Huettel B."/>
            <person name="Barry K.W."/>
            <person name="Haridas S."/>
            <person name="Chen C."/>
            <person name="Bauer D."/>
            <person name="Andreopoulos W."/>
            <person name="Pangilinan J."/>
            <person name="LaButti K."/>
            <person name="Riley R."/>
            <person name="Lipzen A."/>
            <person name="Clum A."/>
            <person name="Drula E."/>
            <person name="Henrissat B."/>
            <person name="Kohler A."/>
            <person name="Grigoriev I.V."/>
            <person name="Martin F.M."/>
            <person name="Hacquard S."/>
        </authorList>
    </citation>
    <scope>NUCLEOTIDE SEQUENCE</scope>
    <source>
        <strain evidence="1">MPI-SDFR-AT-0073</strain>
    </source>
</reference>
<dbReference type="GeneID" id="70135610"/>
<dbReference type="RefSeq" id="XP_045961153.1">
    <property type="nucleotide sequence ID" value="XM_046106719.1"/>
</dbReference>
<dbReference type="EMBL" id="JAGPXC010000002">
    <property type="protein sequence ID" value="KAH6656919.1"/>
    <property type="molecule type" value="Genomic_DNA"/>
</dbReference>
<evidence type="ECO:0008006" key="3">
    <source>
        <dbReference type="Google" id="ProtNLM"/>
    </source>
</evidence>
<sequence>MAEIVVAAYPKGANMNFDYYLKNHVPMVFGFWQPYAKSWRAEKLAPEADSPYDFMIFIEFEHAGDFGKACAALSADKSQRIDDDLKNYSQKPPVFWTQERIGFGSA</sequence>